<evidence type="ECO:0000313" key="1">
    <source>
        <dbReference type="EMBL" id="EPE29080.1"/>
    </source>
</evidence>
<dbReference type="InterPro" id="IPR011333">
    <property type="entry name" value="SKP1/BTB/POZ_sf"/>
</dbReference>
<evidence type="ECO:0008006" key="3">
    <source>
        <dbReference type="Google" id="ProtNLM"/>
    </source>
</evidence>
<dbReference type="Proteomes" id="UP000016922">
    <property type="component" value="Unassembled WGS sequence"/>
</dbReference>
<dbReference type="OrthoDB" id="194443at2759"/>
<evidence type="ECO:0000313" key="2">
    <source>
        <dbReference type="Proteomes" id="UP000016922"/>
    </source>
</evidence>
<accession>S3CTS8</accession>
<keyword evidence="2" id="KW-1185">Reference proteome</keyword>
<protein>
    <recommendedName>
        <fullName evidence="3">BTB domain-containing protein</fullName>
    </recommendedName>
</protein>
<name>S3CTS8_GLAL2</name>
<sequence>MYFNIKPSDRLVEWYASAQRLYRTLTGAVAPDIDNLSGMNLEISSNSRSIPPKPEVLDFSDPTHIFLIAMGQNNIEEGRFAVHRQVACYYLEVVRVGLYSKVKTGASSTPPPGGEGVFELPCSKDGVALLLQWLYFNHLRPLPIDITDEQLLAHSKALINLWAVADFLILPQLKDIAIDRLDMCTRMTPIMFDLFKQEWQTIWAVSHDYNRSTQVLKHFFMDWFITSLSEEEIENFDEETGGAITLDIALAANRRLRNKPRPLVDHYHVVIEMEDNGEGGTVPAGVVAP</sequence>
<dbReference type="EMBL" id="KE145367">
    <property type="protein sequence ID" value="EPE29080.1"/>
    <property type="molecule type" value="Genomic_DNA"/>
</dbReference>
<dbReference type="Gene3D" id="3.30.710.10">
    <property type="entry name" value="Potassium Channel Kv1.1, Chain A"/>
    <property type="match status" value="1"/>
</dbReference>
<dbReference type="GeneID" id="19459298"/>
<dbReference type="RefSeq" id="XP_008083189.1">
    <property type="nucleotide sequence ID" value="XM_008084998.1"/>
</dbReference>
<organism evidence="1 2">
    <name type="scientific">Glarea lozoyensis (strain ATCC 20868 / MF5171)</name>
    <dbReference type="NCBI Taxonomy" id="1116229"/>
    <lineage>
        <taxon>Eukaryota</taxon>
        <taxon>Fungi</taxon>
        <taxon>Dikarya</taxon>
        <taxon>Ascomycota</taxon>
        <taxon>Pezizomycotina</taxon>
        <taxon>Leotiomycetes</taxon>
        <taxon>Helotiales</taxon>
        <taxon>Helotiaceae</taxon>
        <taxon>Glarea</taxon>
    </lineage>
</organism>
<dbReference type="KEGG" id="glz:GLAREA_00238"/>
<proteinExistence type="predicted"/>
<gene>
    <name evidence="1" type="ORF">GLAREA_00238</name>
</gene>
<dbReference type="AlphaFoldDB" id="S3CTS8"/>
<dbReference type="HOGENOM" id="CLU_963281_0_0_1"/>
<reference evidence="1 2" key="1">
    <citation type="journal article" date="2013" name="BMC Genomics">
        <title>Genomics-driven discovery of the pneumocandin biosynthetic gene cluster in the fungus Glarea lozoyensis.</title>
        <authorList>
            <person name="Chen L."/>
            <person name="Yue Q."/>
            <person name="Zhang X."/>
            <person name="Xiang M."/>
            <person name="Wang C."/>
            <person name="Li S."/>
            <person name="Che Y."/>
            <person name="Ortiz-Lopez F.J."/>
            <person name="Bills G.F."/>
            <person name="Liu X."/>
            <person name="An Z."/>
        </authorList>
    </citation>
    <scope>NUCLEOTIDE SEQUENCE [LARGE SCALE GENOMIC DNA]</scope>
    <source>
        <strain evidence="2">ATCC 20868 / MF5171</strain>
    </source>
</reference>